<protein>
    <submittedName>
        <fullName evidence="2">Uncharacterized protein</fullName>
    </submittedName>
</protein>
<evidence type="ECO:0000256" key="1">
    <source>
        <dbReference type="SAM" id="Phobius"/>
    </source>
</evidence>
<evidence type="ECO:0000313" key="2">
    <source>
        <dbReference type="EMBL" id="TGM08816.1"/>
    </source>
</evidence>
<feature type="transmembrane region" description="Helical" evidence="1">
    <location>
        <begin position="52"/>
        <end position="73"/>
    </location>
</feature>
<dbReference type="EMBL" id="RQGT01000134">
    <property type="protein sequence ID" value="TGM08816.1"/>
    <property type="molecule type" value="Genomic_DNA"/>
</dbReference>
<keyword evidence="1" id="KW-0812">Transmembrane</keyword>
<proteinExistence type="predicted"/>
<keyword evidence="1" id="KW-1133">Transmembrane helix</keyword>
<dbReference type="Proteomes" id="UP000297422">
    <property type="component" value="Unassembled WGS sequence"/>
</dbReference>
<name>A0ABY2MVA9_9LEPT</name>
<reference evidence="3" key="1">
    <citation type="journal article" date="2019" name="PLoS Negl. Trop. Dis.">
        <title>Revisiting the worldwide diversity of Leptospira species in the environment.</title>
        <authorList>
            <person name="Vincent A.T."/>
            <person name="Schiettekatte O."/>
            <person name="Bourhy P."/>
            <person name="Veyrier F.J."/>
            <person name="Picardeau M."/>
        </authorList>
    </citation>
    <scope>NUCLEOTIDE SEQUENCE [LARGE SCALE GENOMIC DNA]</scope>
    <source>
        <strain evidence="3">201702407</strain>
    </source>
</reference>
<evidence type="ECO:0000313" key="3">
    <source>
        <dbReference type="Proteomes" id="UP000297422"/>
    </source>
</evidence>
<sequence length="79" mass="8700">MRVLKFLCSFLATIFFILAIAGFSFLALSSFSSALSSLFEIQQFLPLTDGTILSAFGISSGGWYFFGLSMHCLERIGRT</sequence>
<comment type="caution">
    <text evidence="2">The sequence shown here is derived from an EMBL/GenBank/DDBJ whole genome shotgun (WGS) entry which is preliminary data.</text>
</comment>
<organism evidence="2 3">
    <name type="scientific">Leptospira stimsonii</name>
    <dbReference type="NCBI Taxonomy" id="2202203"/>
    <lineage>
        <taxon>Bacteria</taxon>
        <taxon>Pseudomonadati</taxon>
        <taxon>Spirochaetota</taxon>
        <taxon>Spirochaetia</taxon>
        <taxon>Leptospirales</taxon>
        <taxon>Leptospiraceae</taxon>
        <taxon>Leptospira</taxon>
    </lineage>
</organism>
<keyword evidence="3" id="KW-1185">Reference proteome</keyword>
<keyword evidence="1" id="KW-0472">Membrane</keyword>
<accession>A0ABY2MVA9</accession>
<gene>
    <name evidence="2" type="ORF">EHQ90_22265</name>
</gene>